<accession>A0A1N7KQL4</accession>
<dbReference type="RefSeq" id="WP_076344921.1">
    <property type="nucleotide sequence ID" value="NZ_FTOO01000002.1"/>
</dbReference>
<evidence type="ECO:0000256" key="1">
    <source>
        <dbReference type="SAM" id="MobiDB-lite"/>
    </source>
</evidence>
<dbReference type="EMBL" id="FTOO01000002">
    <property type="protein sequence ID" value="SIS63831.1"/>
    <property type="molecule type" value="Genomic_DNA"/>
</dbReference>
<reference evidence="3" key="1">
    <citation type="submission" date="2017-01" db="EMBL/GenBank/DDBJ databases">
        <authorList>
            <person name="Varghese N."/>
            <person name="Submissions S."/>
        </authorList>
    </citation>
    <scope>NUCLEOTIDE SEQUENCE [LARGE SCALE GENOMIC DNA]</scope>
    <source>
        <strain evidence="3">DSM 16176</strain>
    </source>
</reference>
<dbReference type="OrthoDB" id="2373915at2"/>
<evidence type="ECO:0000313" key="3">
    <source>
        <dbReference type="Proteomes" id="UP000186156"/>
    </source>
</evidence>
<dbReference type="STRING" id="252246.SAMN05421799_102113"/>
<name>A0A1N7KQL4_9BACL</name>
<evidence type="ECO:0000313" key="2">
    <source>
        <dbReference type="EMBL" id="SIS63831.1"/>
    </source>
</evidence>
<feature type="compositionally biased region" description="Polar residues" evidence="1">
    <location>
        <begin position="1"/>
        <end position="10"/>
    </location>
</feature>
<sequence length="322" mass="34110">MNASDPIQTNHETHKQTSHTVRVRMGKESWTLSNSSAAREQTEPILRVEPRQTTITLAAMRARIAQSASQSPTDSRFLRLLASIRQWVLPEGEGRFRAGLKTGLATGMMLGSLALVGFHQLAAPVSAVGGLPAATRVSPASVAPGPSSSIPYPGLSATLAVPVRRSGASAWLALTPVGMAHWFHAARLRPSDYRVQAIRLRAGQVTVQGVVSQGAVRQASDALALAESALLTSISWAADGGRQVDAARALQNALAVPPSVWSSWPGGGGQVAVQLRTALQAMLASVRRGDPRRCEMQAVEALDDWLKLCGRAGVMELSKMGH</sequence>
<protein>
    <submittedName>
        <fullName evidence="2">Uncharacterized protein</fullName>
    </submittedName>
</protein>
<keyword evidence="3" id="KW-1185">Reference proteome</keyword>
<proteinExistence type="predicted"/>
<feature type="region of interest" description="Disordered" evidence="1">
    <location>
        <begin position="1"/>
        <end position="22"/>
    </location>
</feature>
<dbReference type="AlphaFoldDB" id="A0A1N7KQL4"/>
<gene>
    <name evidence="2" type="ORF">SAMN05421799_102113</name>
</gene>
<dbReference type="Proteomes" id="UP000186156">
    <property type="component" value="Unassembled WGS sequence"/>
</dbReference>
<organism evidence="2 3">
    <name type="scientific">Alicyclobacillus vulcanalis</name>
    <dbReference type="NCBI Taxonomy" id="252246"/>
    <lineage>
        <taxon>Bacteria</taxon>
        <taxon>Bacillati</taxon>
        <taxon>Bacillota</taxon>
        <taxon>Bacilli</taxon>
        <taxon>Bacillales</taxon>
        <taxon>Alicyclobacillaceae</taxon>
        <taxon>Alicyclobacillus</taxon>
    </lineage>
</organism>